<dbReference type="InterPro" id="IPR002347">
    <property type="entry name" value="SDR_fam"/>
</dbReference>
<dbReference type="EMBL" id="KE747816">
    <property type="protein sequence ID" value="RMZ68616.1"/>
    <property type="molecule type" value="Genomic_DNA"/>
</dbReference>
<evidence type="ECO:0000313" key="4">
    <source>
        <dbReference type="EMBL" id="RMZ68616.1"/>
    </source>
</evidence>
<dbReference type="SUPFAM" id="SSF51735">
    <property type="entry name" value="NAD(P)-binding Rossmann-fold domains"/>
    <property type="match status" value="1"/>
</dbReference>
<evidence type="ECO:0000256" key="2">
    <source>
        <dbReference type="ARBA" id="ARBA00022857"/>
    </source>
</evidence>
<dbReference type="Proteomes" id="UP000265663">
    <property type="component" value="Unassembled WGS sequence"/>
</dbReference>
<dbReference type="AlphaFoldDB" id="A0A3M7M2A7"/>
<accession>A0A3M7M2A7</accession>
<keyword evidence="3" id="KW-0560">Oxidoreductase</keyword>
<dbReference type="GO" id="GO:0050664">
    <property type="term" value="F:oxidoreductase activity, acting on NAD(P)H, oxygen as acceptor"/>
    <property type="evidence" value="ECO:0007669"/>
    <property type="project" value="TreeGrafter"/>
</dbReference>
<dbReference type="PANTHER" id="PTHR43008">
    <property type="entry name" value="BENZIL REDUCTASE"/>
    <property type="match status" value="1"/>
</dbReference>
<dbReference type="OrthoDB" id="1669814at2759"/>
<dbReference type="PROSITE" id="PS00061">
    <property type="entry name" value="ADH_SHORT"/>
    <property type="match status" value="1"/>
</dbReference>
<comment type="similarity">
    <text evidence="1">Belongs to the short-chain dehydrogenases/reductases (SDR) family.</text>
</comment>
<evidence type="ECO:0000256" key="3">
    <source>
        <dbReference type="ARBA" id="ARBA00023002"/>
    </source>
</evidence>
<dbReference type="GO" id="GO:0016616">
    <property type="term" value="F:oxidoreductase activity, acting on the CH-OH group of donors, NAD or NADP as acceptor"/>
    <property type="evidence" value="ECO:0007669"/>
    <property type="project" value="UniProtKB-ARBA"/>
</dbReference>
<protein>
    <submittedName>
        <fullName evidence="4">Oxidoreductase short chain dehydrogenase reductase family</fullName>
    </submittedName>
</protein>
<evidence type="ECO:0000313" key="5">
    <source>
        <dbReference type="Proteomes" id="UP000265663"/>
    </source>
</evidence>
<dbReference type="Pfam" id="PF00106">
    <property type="entry name" value="adh_short"/>
    <property type="match status" value="1"/>
</dbReference>
<organism evidence="4 5">
    <name type="scientific">Pyrenophora seminiperda CCB06</name>
    <dbReference type="NCBI Taxonomy" id="1302712"/>
    <lineage>
        <taxon>Eukaryota</taxon>
        <taxon>Fungi</taxon>
        <taxon>Dikarya</taxon>
        <taxon>Ascomycota</taxon>
        <taxon>Pezizomycotina</taxon>
        <taxon>Dothideomycetes</taxon>
        <taxon>Pleosporomycetidae</taxon>
        <taxon>Pleosporales</taxon>
        <taxon>Pleosporineae</taxon>
        <taxon>Pleosporaceae</taxon>
        <taxon>Pyrenophora</taxon>
    </lineage>
</organism>
<sequence>MTHPVTHVATTDLFRLDGRTIIVSGGAGAVGTCVGKAILESGGDVVFLDILPDPDPETWEIIDQTARSNSTHAFYWSLNIQDEPSITSVFSKFLPYLNYPIRGLVHCAAISGESDACTYPIDTFRRILDVNLTGTFLMARAVASELHRTNLTGSIVLIASISGHISNHGINTAAYNASKAGVHQLSRSLAAEWGHAQNTFPGSTVSDTNPEGVSGEREIHLPIRVNTISPGHIDTPLSAAARERGLTEEWARQNMLGRISFVEEYRAPALFLLGEGSSYVTGSS</sequence>
<reference evidence="4 5" key="1">
    <citation type="journal article" date="2014" name="PLoS ONE">
        <title>De novo Genome Assembly of the Fungal Plant Pathogen Pyrenophora semeniperda.</title>
        <authorList>
            <person name="Soliai M.M."/>
            <person name="Meyer S.E."/>
            <person name="Udall J.A."/>
            <person name="Elzinga D.E."/>
            <person name="Hermansen R.A."/>
            <person name="Bodily P.M."/>
            <person name="Hart A.A."/>
            <person name="Coleman C.E."/>
        </authorList>
    </citation>
    <scope>NUCLEOTIDE SEQUENCE [LARGE SCALE GENOMIC DNA]</scope>
    <source>
        <strain evidence="4 5">CCB06</strain>
        <tissue evidence="4">Mycelium</tissue>
    </source>
</reference>
<keyword evidence="5" id="KW-1185">Reference proteome</keyword>
<proteinExistence type="inferred from homology"/>
<dbReference type="InterPro" id="IPR020904">
    <property type="entry name" value="Sc_DH/Rdtase_CS"/>
</dbReference>
<dbReference type="Gene3D" id="3.40.50.720">
    <property type="entry name" value="NAD(P)-binding Rossmann-like Domain"/>
    <property type="match status" value="1"/>
</dbReference>
<keyword evidence="2" id="KW-0521">NADP</keyword>
<name>A0A3M7M2A7_9PLEO</name>
<dbReference type="PANTHER" id="PTHR43008:SF4">
    <property type="entry name" value="CHAIN DEHYDROGENASE, PUTATIVE (AFU_ORTHOLOGUE AFUA_4G08710)-RELATED"/>
    <property type="match status" value="1"/>
</dbReference>
<evidence type="ECO:0000256" key="1">
    <source>
        <dbReference type="ARBA" id="ARBA00006484"/>
    </source>
</evidence>
<dbReference type="InterPro" id="IPR036291">
    <property type="entry name" value="NAD(P)-bd_dom_sf"/>
</dbReference>
<gene>
    <name evidence="4" type="ORF">GMOD_00008341</name>
</gene>
<dbReference type="PRINTS" id="PR00081">
    <property type="entry name" value="GDHRDH"/>
</dbReference>
<dbReference type="Pfam" id="PF13561">
    <property type="entry name" value="adh_short_C2"/>
    <property type="match status" value="1"/>
</dbReference>